<dbReference type="InterPro" id="IPR027417">
    <property type="entry name" value="P-loop_NTPase"/>
</dbReference>
<feature type="compositionally biased region" description="Polar residues" evidence="1">
    <location>
        <begin position="7"/>
        <end position="17"/>
    </location>
</feature>
<protein>
    <submittedName>
        <fullName evidence="2">ATPase</fullName>
    </submittedName>
</protein>
<sequence length="531" mass="58179">MADRQTPPDTLTGTALTLSKKDLARLKREDAKRQRAAARDRPKTTQRWREAREASRHRPGPRGWNRTGGGPVDVIEAPFELQGTTVQVCGFYPFSAGAGLPVIGAPLGYHLRRRSLVCADPVSWFRAGIISNPSAFILGQPGLGKTSMVHRWITVLADWGVIPMVLADTRPDYVHTIADLGGQVIKFSPGQGHINPMDLGPIVGQLAGIQDAKERGKALEEMASRRRSLIAGVVGMMLGRELAPHERSVIATSLSDLDPELTTPPLLGEVIAHISARPQTLRAVTLTNDNDTEYDLRVREVLDALISLGPSGMYGTMFSEPTSEHIEVGRPAVFDISGVNENDHVLMAAVQSLCWNLGSATVSAEAYLAADEGRRRKTYLLVMDELWRILRASADMVHFIDSITRLNRGRMMAQVMVTHTMNDLKLAEPHLTATAWGFVERSAMVFLGGLAEGEMGNLREVFNLSRAEVSQLSDWIAEAPVDQWTGRAGLRPGAGNFLLKTGKEAGVPLHVQLTDLEIDNTNTNRDWDMVQ</sequence>
<accession>A0ABQ2MA84</accession>
<dbReference type="Proteomes" id="UP000642509">
    <property type="component" value="Unassembled WGS sequence"/>
</dbReference>
<dbReference type="EMBL" id="BMLQ01000010">
    <property type="protein sequence ID" value="GGO48743.1"/>
    <property type="molecule type" value="Genomic_DNA"/>
</dbReference>
<proteinExistence type="predicted"/>
<dbReference type="Gene3D" id="3.40.50.300">
    <property type="entry name" value="P-loop containing nucleotide triphosphate hydrolases"/>
    <property type="match status" value="1"/>
</dbReference>
<reference evidence="3" key="1">
    <citation type="journal article" date="2019" name="Int. J. Syst. Evol. Microbiol.">
        <title>The Global Catalogue of Microorganisms (GCM) 10K type strain sequencing project: providing services to taxonomists for standard genome sequencing and annotation.</title>
        <authorList>
            <consortium name="The Broad Institute Genomics Platform"/>
            <consortium name="The Broad Institute Genome Sequencing Center for Infectious Disease"/>
            <person name="Wu L."/>
            <person name="Ma J."/>
        </authorList>
    </citation>
    <scope>NUCLEOTIDE SEQUENCE [LARGE SCALE GENOMIC DNA]</scope>
    <source>
        <strain evidence="3">CGMCC 1.7064</strain>
    </source>
</reference>
<evidence type="ECO:0000256" key="1">
    <source>
        <dbReference type="SAM" id="MobiDB-lite"/>
    </source>
</evidence>
<evidence type="ECO:0000313" key="3">
    <source>
        <dbReference type="Proteomes" id="UP000642509"/>
    </source>
</evidence>
<name>A0ABQ2MA84_9MICC</name>
<dbReference type="Gene3D" id="1.10.8.730">
    <property type="match status" value="1"/>
</dbReference>
<feature type="region of interest" description="Disordered" evidence="1">
    <location>
        <begin position="1"/>
        <end position="69"/>
    </location>
</feature>
<gene>
    <name evidence="2" type="ORF">GCM10010977_29040</name>
</gene>
<feature type="compositionally biased region" description="Basic and acidic residues" evidence="1">
    <location>
        <begin position="19"/>
        <end position="56"/>
    </location>
</feature>
<evidence type="ECO:0000313" key="2">
    <source>
        <dbReference type="EMBL" id="GGO48743.1"/>
    </source>
</evidence>
<organism evidence="2 3">
    <name type="scientific">Citricoccus zhacaiensis</name>
    <dbReference type="NCBI Taxonomy" id="489142"/>
    <lineage>
        <taxon>Bacteria</taxon>
        <taxon>Bacillati</taxon>
        <taxon>Actinomycetota</taxon>
        <taxon>Actinomycetes</taxon>
        <taxon>Micrococcales</taxon>
        <taxon>Micrococcaceae</taxon>
        <taxon>Citricoccus</taxon>
    </lineage>
</organism>
<keyword evidence="3" id="KW-1185">Reference proteome</keyword>
<comment type="caution">
    <text evidence="2">The sequence shown here is derived from an EMBL/GenBank/DDBJ whole genome shotgun (WGS) entry which is preliminary data.</text>
</comment>
<dbReference type="RefSeq" id="WP_188806884.1">
    <property type="nucleotide sequence ID" value="NZ_BAAAOU010000010.1"/>
</dbReference>
<dbReference type="SUPFAM" id="SSF52540">
    <property type="entry name" value="P-loop containing nucleoside triphosphate hydrolases"/>
    <property type="match status" value="1"/>
</dbReference>